<name>X1L436_9ZZZZ</name>
<organism evidence="2">
    <name type="scientific">marine sediment metagenome</name>
    <dbReference type="NCBI Taxonomy" id="412755"/>
    <lineage>
        <taxon>unclassified sequences</taxon>
        <taxon>metagenomes</taxon>
        <taxon>ecological metagenomes</taxon>
    </lineage>
</organism>
<dbReference type="SUPFAM" id="SSF82171">
    <property type="entry name" value="DPP6 N-terminal domain-like"/>
    <property type="match status" value="1"/>
</dbReference>
<dbReference type="GO" id="GO:0008239">
    <property type="term" value="F:dipeptidyl-peptidase activity"/>
    <property type="evidence" value="ECO:0007669"/>
    <property type="project" value="TreeGrafter"/>
</dbReference>
<dbReference type="Gene3D" id="2.140.10.30">
    <property type="entry name" value="Dipeptidylpeptidase IV, N-terminal domain"/>
    <property type="match status" value="1"/>
</dbReference>
<feature type="non-terminal residue" evidence="2">
    <location>
        <position position="1"/>
    </location>
</feature>
<dbReference type="InterPro" id="IPR050278">
    <property type="entry name" value="Serine_Prot_S9B/DPPIV"/>
</dbReference>
<dbReference type="Pfam" id="PF00930">
    <property type="entry name" value="DPPIV_N"/>
    <property type="match status" value="1"/>
</dbReference>
<protein>
    <recommendedName>
        <fullName evidence="1">Dipeptidylpeptidase IV N-terminal domain-containing protein</fullName>
    </recommendedName>
</protein>
<dbReference type="PANTHER" id="PTHR11731:SF193">
    <property type="entry name" value="DIPEPTIDYL PEPTIDASE 9"/>
    <property type="match status" value="1"/>
</dbReference>
<dbReference type="GO" id="GO:0006508">
    <property type="term" value="P:proteolysis"/>
    <property type="evidence" value="ECO:0007669"/>
    <property type="project" value="InterPro"/>
</dbReference>
<comment type="caution">
    <text evidence="2">The sequence shown here is derived from an EMBL/GenBank/DDBJ whole genome shotgun (WGS) entry which is preliminary data.</text>
</comment>
<feature type="domain" description="Dipeptidylpeptidase IV N-terminal" evidence="1">
    <location>
        <begin position="15"/>
        <end position="241"/>
    </location>
</feature>
<dbReference type="EMBL" id="BARU01038910">
    <property type="protein sequence ID" value="GAH88933.1"/>
    <property type="molecule type" value="Genomic_DNA"/>
</dbReference>
<gene>
    <name evidence="2" type="ORF">S03H2_60388</name>
</gene>
<dbReference type="PANTHER" id="PTHR11731">
    <property type="entry name" value="PROTEASE FAMILY S9B,C DIPEPTIDYL-PEPTIDASE IV-RELATED"/>
    <property type="match status" value="1"/>
</dbReference>
<sequence>LASGKLHKVGTGRSHRISPDGRHILYSDQGNLYVYDLSNDRTISLTKNAVSDSISNGRAVWSPDGKRIAFVERDESGVRFRTMLVPSDPSYPEVIKERFARVGETISTLRVGVVDAQGNETRWLSIPQPAEGFYLGQVSWARNSHELLVEKLSRFRDEREFLIADIRSGAVSSIYHESDPAWVLASYRTNAGLEWIRGGRAFVMLSEKDGWRHAYVISRDGEEKVLLTPGANDIIGRGMVDEA</sequence>
<accession>X1L436</accession>
<evidence type="ECO:0000313" key="2">
    <source>
        <dbReference type="EMBL" id="GAH88933.1"/>
    </source>
</evidence>
<dbReference type="AlphaFoldDB" id="X1L436"/>
<dbReference type="InterPro" id="IPR002469">
    <property type="entry name" value="Peptidase_S9B_N"/>
</dbReference>
<feature type="non-terminal residue" evidence="2">
    <location>
        <position position="243"/>
    </location>
</feature>
<reference evidence="2" key="1">
    <citation type="journal article" date="2014" name="Front. Microbiol.">
        <title>High frequency of phylogenetically diverse reductive dehalogenase-homologous genes in deep subseafloor sedimentary metagenomes.</title>
        <authorList>
            <person name="Kawai M."/>
            <person name="Futagami T."/>
            <person name="Toyoda A."/>
            <person name="Takaki Y."/>
            <person name="Nishi S."/>
            <person name="Hori S."/>
            <person name="Arai W."/>
            <person name="Tsubouchi T."/>
            <person name="Morono Y."/>
            <person name="Uchiyama I."/>
            <person name="Ito T."/>
            <person name="Fujiyama A."/>
            <person name="Inagaki F."/>
            <person name="Takami H."/>
        </authorList>
    </citation>
    <scope>NUCLEOTIDE SEQUENCE</scope>
    <source>
        <strain evidence="2">Expedition CK06-06</strain>
    </source>
</reference>
<evidence type="ECO:0000259" key="1">
    <source>
        <dbReference type="Pfam" id="PF00930"/>
    </source>
</evidence>
<proteinExistence type="predicted"/>